<feature type="region of interest" description="Disordered" evidence="1">
    <location>
        <begin position="197"/>
        <end position="379"/>
    </location>
</feature>
<dbReference type="EMBL" id="GL945429">
    <property type="protein sequence ID" value="EGO29017.1"/>
    <property type="molecule type" value="Genomic_DNA"/>
</dbReference>
<evidence type="ECO:0000313" key="2">
    <source>
        <dbReference type="EMBL" id="EGO29017.1"/>
    </source>
</evidence>
<feature type="compositionally biased region" description="Low complexity" evidence="1">
    <location>
        <begin position="546"/>
        <end position="557"/>
    </location>
</feature>
<name>F8NIY4_SERL9</name>
<dbReference type="OrthoDB" id="3039272at2759"/>
<dbReference type="AlphaFoldDB" id="F8NIY4"/>
<dbReference type="GeneID" id="18817306"/>
<protein>
    <submittedName>
        <fullName evidence="2">Uncharacterized protein</fullName>
    </submittedName>
</protein>
<gene>
    <name evidence="2" type="ORF">SERLADRAFT_456335</name>
</gene>
<reference evidence="2" key="1">
    <citation type="submission" date="2011-04" db="EMBL/GenBank/DDBJ databases">
        <title>Evolution of plant cell wall degrading machinery underlies the functional diversity of forest fungi.</title>
        <authorList>
            <consortium name="US DOE Joint Genome Institute (JGI-PGF)"/>
            <person name="Eastwood D.C."/>
            <person name="Floudas D."/>
            <person name="Binder M."/>
            <person name="Majcherczyk A."/>
            <person name="Schneider P."/>
            <person name="Aerts A."/>
            <person name="Asiegbu F.O."/>
            <person name="Baker S.E."/>
            <person name="Barry K."/>
            <person name="Bendiksby M."/>
            <person name="Blumentritt M."/>
            <person name="Coutinho P.M."/>
            <person name="Cullen D."/>
            <person name="Cullen D."/>
            <person name="Gathman A."/>
            <person name="Goodell B."/>
            <person name="Henrissat B."/>
            <person name="Ihrmark K."/>
            <person name="Kauserud H."/>
            <person name="Kohler A."/>
            <person name="LaButti K."/>
            <person name="Lapidus A."/>
            <person name="Lavin J.L."/>
            <person name="Lee Y.-H."/>
            <person name="Lindquist E."/>
            <person name="Lilly W."/>
            <person name="Lucas S."/>
            <person name="Morin E."/>
            <person name="Murat C."/>
            <person name="Oguiza J.A."/>
            <person name="Park J."/>
            <person name="Pisabarro A.G."/>
            <person name="Riley R."/>
            <person name="Rosling A."/>
            <person name="Salamov A."/>
            <person name="Schmidt O."/>
            <person name="Schmutz J."/>
            <person name="Skrede I."/>
            <person name="Stenlid J."/>
            <person name="Wiebenga A."/>
            <person name="Xie X."/>
            <person name="Kues U."/>
            <person name="Hibbett D.S."/>
            <person name="Hoffmeister D."/>
            <person name="Hogberg N."/>
            <person name="Martin F."/>
            <person name="Grigoriev I.V."/>
            <person name="Watkinson S.C."/>
        </authorList>
    </citation>
    <scope>NUCLEOTIDE SEQUENCE</scope>
    <source>
        <strain evidence="2">S7.9</strain>
    </source>
</reference>
<dbReference type="Proteomes" id="UP000008064">
    <property type="component" value="Unassembled WGS sequence"/>
</dbReference>
<dbReference type="HOGENOM" id="CLU_427709_0_0_1"/>
<feature type="compositionally biased region" description="Gly residues" evidence="1">
    <location>
        <begin position="267"/>
        <end position="281"/>
    </location>
</feature>
<dbReference type="RefSeq" id="XP_007313259.1">
    <property type="nucleotide sequence ID" value="XM_007313197.1"/>
</dbReference>
<accession>F8NIY4</accession>
<feature type="region of interest" description="Disordered" evidence="1">
    <location>
        <begin position="173"/>
        <end position="192"/>
    </location>
</feature>
<feature type="compositionally biased region" description="Low complexity" evidence="1">
    <location>
        <begin position="217"/>
        <end position="247"/>
    </location>
</feature>
<organism>
    <name type="scientific">Serpula lacrymans var. lacrymans (strain S7.9)</name>
    <name type="common">Dry rot fungus</name>
    <dbReference type="NCBI Taxonomy" id="578457"/>
    <lineage>
        <taxon>Eukaryota</taxon>
        <taxon>Fungi</taxon>
        <taxon>Dikarya</taxon>
        <taxon>Basidiomycota</taxon>
        <taxon>Agaricomycotina</taxon>
        <taxon>Agaricomycetes</taxon>
        <taxon>Agaricomycetidae</taxon>
        <taxon>Boletales</taxon>
        <taxon>Coniophorineae</taxon>
        <taxon>Serpulaceae</taxon>
        <taxon>Serpula</taxon>
    </lineage>
</organism>
<sequence>MRAQHNLVQGLDWDPTRANWTSDDWRRHGRGVLEGEEDSEIGGRTSRAMEERFAGILAAMRVDADEVLSNDEPGVRDVSPTRIPLPASPTLPVSPSMHGHTHAQLPISPLYASSDLPRDGLPFPVLQAPIPPHAYTVEGAPYAYTTDEGHYLPNEPSYQSLMRPPNAVLARNISTGRRTSPGPDAGAWLGGRDHSEFGVGGYQGREDSLFRPLSNPQSQSLSHSQYSHSHSLGRSGSQSLSHSRSQSTGFGGPTRSGSEEPLLSHGGVIGSSSGTGFGGGNVNVQAGAGSRSNASSSSHGHILVAGQEKRGSRGSVPPTSFTFRSKEVSKKSQSSPTETHDDRPGGMRAFFGRLRGGKGSNSATASLAESGSDMENGTNEKRASISSFASMNNHSVKQGISPTMPPLPPLTSLPPLPPPPEPVFSFVLSNPDSRPSSAFTNTSDPCDVRENLDPQDTEFRNSEVYDAAPLPMPAWPWMPSTVPLPSPPPEDSLRFRGLLDPELAGRRGIGRGLGGEDGGRSVASLRDFEDYSRPIGGMVNNRMYSTTTFDTQDTQETQDAKADGDVPEKDERNGVHS</sequence>
<proteinExistence type="predicted"/>
<feature type="region of interest" description="Disordered" evidence="1">
    <location>
        <begin position="70"/>
        <end position="101"/>
    </location>
</feature>
<feature type="compositionally biased region" description="Polar residues" evidence="1">
    <location>
        <begin position="360"/>
        <end position="377"/>
    </location>
</feature>
<evidence type="ECO:0000256" key="1">
    <source>
        <dbReference type="SAM" id="MobiDB-lite"/>
    </source>
</evidence>
<feature type="region of interest" description="Disordered" evidence="1">
    <location>
        <begin position="532"/>
        <end position="577"/>
    </location>
</feature>
<feature type="compositionally biased region" description="Low complexity" evidence="1">
    <location>
        <begin position="282"/>
        <end position="300"/>
    </location>
</feature>
<feature type="compositionally biased region" description="Basic and acidic residues" evidence="1">
    <location>
        <begin position="558"/>
        <end position="577"/>
    </location>
</feature>
<dbReference type="KEGG" id="sla:SERLADRAFT_456335"/>